<gene>
    <name evidence="8" type="ORF">V3I07_14145</name>
</gene>
<dbReference type="CDD" id="cd01335">
    <property type="entry name" value="Radical_SAM"/>
    <property type="match status" value="1"/>
</dbReference>
<dbReference type="RefSeq" id="WP_405332496.1">
    <property type="nucleotide sequence ID" value="NZ_JAZGZP010000026.1"/>
</dbReference>
<evidence type="ECO:0000256" key="3">
    <source>
        <dbReference type="ARBA" id="ARBA00022723"/>
    </source>
</evidence>
<keyword evidence="9" id="KW-1185">Reference proteome</keyword>
<evidence type="ECO:0000313" key="8">
    <source>
        <dbReference type="EMBL" id="MFK7002029.1"/>
    </source>
</evidence>
<reference evidence="8 9" key="1">
    <citation type="submission" date="2024-02" db="EMBL/GenBank/DDBJ databases">
        <title>Comparative Genomic Analysis of Flavobacterium Species Causing Columnaris Disease of Freshwater Fish in Thailand: Insights into Virulence and Resistance Mechanisms.</title>
        <authorList>
            <person name="Nguyen D."/>
            <person name="Chokmangmeepisarn P."/>
            <person name="Khianchaikhan K."/>
            <person name="Morishita M."/>
            <person name="Bunnoy A."/>
            <person name="Rodkhum C."/>
        </authorList>
    </citation>
    <scope>NUCLEOTIDE SEQUENCE [LARGE SCALE GENOMIC DNA]</scope>
    <source>
        <strain evidence="8 9">CNRT2201</strain>
    </source>
</reference>
<dbReference type="InterPro" id="IPR007197">
    <property type="entry name" value="rSAM"/>
</dbReference>
<dbReference type="Gene3D" id="3.20.20.70">
    <property type="entry name" value="Aldolase class I"/>
    <property type="match status" value="1"/>
</dbReference>
<comment type="cofactor">
    <cofactor evidence="1">
        <name>[4Fe-4S] cluster</name>
        <dbReference type="ChEBI" id="CHEBI:49883"/>
    </cofactor>
</comment>
<evidence type="ECO:0000256" key="6">
    <source>
        <dbReference type="ARBA" id="ARBA00023601"/>
    </source>
</evidence>
<evidence type="ECO:0000256" key="2">
    <source>
        <dbReference type="ARBA" id="ARBA00022691"/>
    </source>
</evidence>
<organism evidence="8 9">
    <name type="scientific">Flavobacterium oreochromis</name>
    <dbReference type="NCBI Taxonomy" id="2906078"/>
    <lineage>
        <taxon>Bacteria</taxon>
        <taxon>Pseudomonadati</taxon>
        <taxon>Bacteroidota</taxon>
        <taxon>Flavobacteriia</taxon>
        <taxon>Flavobacteriales</taxon>
        <taxon>Flavobacteriaceae</taxon>
        <taxon>Flavobacterium</taxon>
    </lineage>
</organism>
<dbReference type="InterPro" id="IPR047771">
    <property type="entry name" value="Radical_SAM_STM4011-like"/>
</dbReference>
<evidence type="ECO:0000256" key="1">
    <source>
        <dbReference type="ARBA" id="ARBA00001966"/>
    </source>
</evidence>
<proteinExistence type="inferred from homology"/>
<feature type="domain" description="Radical SAM core" evidence="7">
    <location>
        <begin position="12"/>
        <end position="105"/>
    </location>
</feature>
<dbReference type="Proteomes" id="UP001621706">
    <property type="component" value="Unassembled WGS sequence"/>
</dbReference>
<dbReference type="InterPro" id="IPR013785">
    <property type="entry name" value="Aldolase_TIM"/>
</dbReference>
<dbReference type="PANTHER" id="PTHR43273">
    <property type="entry name" value="ANAEROBIC SULFATASE-MATURATING ENZYME HOMOLOG ASLB-RELATED"/>
    <property type="match status" value="1"/>
</dbReference>
<dbReference type="EMBL" id="JAZGZP010000026">
    <property type="protein sequence ID" value="MFK7002029.1"/>
    <property type="molecule type" value="Genomic_DNA"/>
</dbReference>
<dbReference type="PANTHER" id="PTHR43273:SF3">
    <property type="entry name" value="ANAEROBIC SULFATASE-MATURATING ENZYME HOMOLOG ASLB-RELATED"/>
    <property type="match status" value="1"/>
</dbReference>
<evidence type="ECO:0000313" key="9">
    <source>
        <dbReference type="Proteomes" id="UP001621706"/>
    </source>
</evidence>
<evidence type="ECO:0000256" key="4">
    <source>
        <dbReference type="ARBA" id="ARBA00023004"/>
    </source>
</evidence>
<dbReference type="SFLD" id="SFLDS00029">
    <property type="entry name" value="Radical_SAM"/>
    <property type="match status" value="1"/>
</dbReference>
<dbReference type="Pfam" id="PF04055">
    <property type="entry name" value="Radical_SAM"/>
    <property type="match status" value="1"/>
</dbReference>
<protein>
    <submittedName>
        <fullName evidence="8">STM4011 family radical SAM protein</fullName>
    </submittedName>
</protein>
<evidence type="ECO:0000259" key="7">
    <source>
        <dbReference type="Pfam" id="PF04055"/>
    </source>
</evidence>
<keyword evidence="3" id="KW-0479">Metal-binding</keyword>
<keyword evidence="2" id="KW-0949">S-adenosyl-L-methionine</keyword>
<name>A0ABW8PEE3_9FLAO</name>
<accession>A0ABW8PEE3</accession>
<dbReference type="NCBIfam" id="NF038073">
    <property type="entry name" value="rSAM_STM4011"/>
    <property type="match status" value="1"/>
</dbReference>
<sequence>MNWSILYRGTLSGCNYSCNYCPFAKTKDSKEVLKQDALDLQRFVDWVGTQKQHSIGVLFTPWGEGLIRKQYQEAIFKLSKMPHVNKVSIQTNLTCSLTWLEKVNKIKVALWATYHPTQINRSSFLEKCHQLDQMGIKHSVGVVGFKNVIDEIEEFKAQLNPSTYLWINVDKETTEPYTDEEVARMKKIDPYVGYNLVDHISKDLACKAGHTTFSVNGNGDITRCHFIKNVIGNIYDSNFEQSLYPRLCTNTICNCHIGYVHLDTLKLDEVYGDQILERIPLQF</sequence>
<evidence type="ECO:0000256" key="5">
    <source>
        <dbReference type="ARBA" id="ARBA00023014"/>
    </source>
</evidence>
<keyword evidence="4" id="KW-0408">Iron</keyword>
<comment type="caution">
    <text evidence="8">The sequence shown here is derived from an EMBL/GenBank/DDBJ whole genome shotgun (WGS) entry which is preliminary data.</text>
</comment>
<keyword evidence="5" id="KW-0411">Iron-sulfur</keyword>
<dbReference type="InterPro" id="IPR058240">
    <property type="entry name" value="rSAM_sf"/>
</dbReference>
<dbReference type="InterPro" id="IPR023867">
    <property type="entry name" value="Sulphatase_maturase_rSAM"/>
</dbReference>
<comment type="similarity">
    <text evidence="6">Belongs to the radical SAM superfamily. Anaerobic sulfatase-maturating enzyme family.</text>
</comment>
<dbReference type="SUPFAM" id="SSF102114">
    <property type="entry name" value="Radical SAM enzymes"/>
    <property type="match status" value="1"/>
</dbReference>